<sequence>MTSNSSVVSQPLLTADGIPLKVSLQRSMRRNKLRAIGLVLPPLLFLLLLFIIPIGNLLTRSVDDQLINYQMPLTFRIIEKWDRQSLPEEELFDAMSFDLATINKLLITNNSGTQVDPDDPGWRVKIPKRGPYKEPILQINPIWGEVETWLPLSKIVQNALDYQGSKKERRNVEKRAKFELCSYLTPLKNAACSKLFKVLKGWDQQTVPDEKFFKALYKDLSSAHKFLAGKSSTRLNYEKPGWKSLIKKSVRNIKKIKNPPFREAMFKIDKRWEDVTFWQSLVVMKDPYTSGYFLNAFDRKFDEGMNIVMQPEERQVYVMLWWRTLLLSFIVTMGCLLLAYPTSHLLATLPLKYSNLLMICVLMPFWTSLLVRIVAWMVMLQQEGVINDALVFSGILTDENRLPMMYNFTGTVIVMIQILLPFMILPIYSVMKGIPPSYMRAAQNLGATPSLAFLKVYMPQTLPGVGAGVILVFIVAIGYYITPELVGGKDGTLIGNMVAYHMQKSLNWGLAAAMGTVLLVAILILYWVYDKIVGIDNMKLG</sequence>
<feature type="transmembrane region" description="Helical" evidence="8">
    <location>
        <begin position="353"/>
        <end position="378"/>
    </location>
</feature>
<evidence type="ECO:0000256" key="5">
    <source>
        <dbReference type="ARBA" id="ARBA00022692"/>
    </source>
</evidence>
<feature type="transmembrane region" description="Helical" evidence="8">
    <location>
        <begin position="320"/>
        <end position="341"/>
    </location>
</feature>
<evidence type="ECO:0000259" key="9">
    <source>
        <dbReference type="PROSITE" id="PS50928"/>
    </source>
</evidence>
<feature type="transmembrane region" description="Helical" evidence="8">
    <location>
        <begin position="462"/>
        <end position="481"/>
    </location>
</feature>
<dbReference type="PANTHER" id="PTHR42929:SF5">
    <property type="entry name" value="ABC TRANSPORTER PERMEASE PROTEIN"/>
    <property type="match status" value="1"/>
</dbReference>
<feature type="transmembrane region" description="Helical" evidence="8">
    <location>
        <begin position="506"/>
        <end position="529"/>
    </location>
</feature>
<dbReference type="Pfam" id="PF00528">
    <property type="entry name" value="BPD_transp_1"/>
    <property type="match status" value="1"/>
</dbReference>
<feature type="transmembrane region" description="Helical" evidence="8">
    <location>
        <begin position="35"/>
        <end position="58"/>
    </location>
</feature>
<comment type="subcellular location">
    <subcellularLocation>
        <location evidence="1">Cell membrane</location>
        <topology evidence="1">Multi-pass membrane protein</topology>
    </subcellularLocation>
</comment>
<comment type="similarity">
    <text evidence="2">Belongs to the binding-protein-dependent transport system permease family. CysTW subfamily.</text>
</comment>
<dbReference type="SUPFAM" id="SSF161098">
    <property type="entry name" value="MetI-like"/>
    <property type="match status" value="1"/>
</dbReference>
<reference evidence="10" key="1">
    <citation type="submission" date="2018-05" db="EMBL/GenBank/DDBJ databases">
        <authorList>
            <person name="Lanie J.A."/>
            <person name="Ng W.-L."/>
            <person name="Kazmierczak K.M."/>
            <person name="Andrzejewski T.M."/>
            <person name="Davidsen T.M."/>
            <person name="Wayne K.J."/>
            <person name="Tettelin H."/>
            <person name="Glass J.I."/>
            <person name="Rusch D."/>
            <person name="Podicherti R."/>
            <person name="Tsui H.-C.T."/>
            <person name="Winkler M.E."/>
        </authorList>
    </citation>
    <scope>NUCLEOTIDE SEQUENCE</scope>
</reference>
<keyword evidence="7 8" id="KW-0472">Membrane</keyword>
<evidence type="ECO:0000313" key="10">
    <source>
        <dbReference type="EMBL" id="SVB42638.1"/>
    </source>
</evidence>
<keyword evidence="6 8" id="KW-1133">Transmembrane helix</keyword>
<evidence type="ECO:0000256" key="8">
    <source>
        <dbReference type="SAM" id="Phobius"/>
    </source>
</evidence>
<gene>
    <name evidence="10" type="ORF">METZ01_LOCUS195492</name>
</gene>
<evidence type="ECO:0000256" key="4">
    <source>
        <dbReference type="ARBA" id="ARBA00022475"/>
    </source>
</evidence>
<dbReference type="AlphaFoldDB" id="A0A382DW81"/>
<dbReference type="Gene3D" id="1.10.3720.10">
    <property type="entry name" value="MetI-like"/>
    <property type="match status" value="1"/>
</dbReference>
<dbReference type="GO" id="GO:0005886">
    <property type="term" value="C:plasma membrane"/>
    <property type="evidence" value="ECO:0007669"/>
    <property type="project" value="UniProtKB-SubCell"/>
</dbReference>
<dbReference type="PANTHER" id="PTHR42929">
    <property type="entry name" value="INNER MEMBRANE ABC TRANSPORTER PERMEASE PROTEIN YDCU-RELATED-RELATED"/>
    <property type="match status" value="1"/>
</dbReference>
<evidence type="ECO:0000256" key="1">
    <source>
        <dbReference type="ARBA" id="ARBA00004651"/>
    </source>
</evidence>
<keyword evidence="4" id="KW-1003">Cell membrane</keyword>
<proteinExistence type="inferred from homology"/>
<dbReference type="CDD" id="cd06261">
    <property type="entry name" value="TM_PBP2"/>
    <property type="match status" value="1"/>
</dbReference>
<keyword evidence="3" id="KW-0813">Transport</keyword>
<keyword evidence="5 8" id="KW-0812">Transmembrane</keyword>
<evidence type="ECO:0000256" key="6">
    <source>
        <dbReference type="ARBA" id="ARBA00022989"/>
    </source>
</evidence>
<name>A0A382DW81_9ZZZZ</name>
<evidence type="ECO:0000256" key="7">
    <source>
        <dbReference type="ARBA" id="ARBA00023136"/>
    </source>
</evidence>
<dbReference type="PROSITE" id="PS50928">
    <property type="entry name" value="ABC_TM1"/>
    <property type="match status" value="1"/>
</dbReference>
<protein>
    <recommendedName>
        <fullName evidence="9">ABC transmembrane type-1 domain-containing protein</fullName>
    </recommendedName>
</protein>
<organism evidence="10">
    <name type="scientific">marine metagenome</name>
    <dbReference type="NCBI Taxonomy" id="408172"/>
    <lineage>
        <taxon>unclassified sequences</taxon>
        <taxon>metagenomes</taxon>
        <taxon>ecological metagenomes</taxon>
    </lineage>
</organism>
<dbReference type="InterPro" id="IPR035906">
    <property type="entry name" value="MetI-like_sf"/>
</dbReference>
<feature type="domain" description="ABC transmembrane type-1" evidence="9">
    <location>
        <begin position="321"/>
        <end position="529"/>
    </location>
</feature>
<feature type="transmembrane region" description="Helical" evidence="8">
    <location>
        <begin position="408"/>
        <end position="430"/>
    </location>
</feature>
<evidence type="ECO:0000256" key="3">
    <source>
        <dbReference type="ARBA" id="ARBA00022448"/>
    </source>
</evidence>
<accession>A0A382DW81</accession>
<dbReference type="EMBL" id="UINC01041410">
    <property type="protein sequence ID" value="SVB42638.1"/>
    <property type="molecule type" value="Genomic_DNA"/>
</dbReference>
<dbReference type="GO" id="GO:0055085">
    <property type="term" value="P:transmembrane transport"/>
    <property type="evidence" value="ECO:0007669"/>
    <property type="project" value="InterPro"/>
</dbReference>
<evidence type="ECO:0000256" key="2">
    <source>
        <dbReference type="ARBA" id="ARBA00007069"/>
    </source>
</evidence>
<dbReference type="InterPro" id="IPR000515">
    <property type="entry name" value="MetI-like"/>
</dbReference>